<evidence type="ECO:0000256" key="1">
    <source>
        <dbReference type="SAM" id="MobiDB-lite"/>
    </source>
</evidence>
<gene>
    <name evidence="3" type="ORF">ISF6_2493</name>
</gene>
<reference evidence="3 4" key="2">
    <citation type="journal article" date="2016" name="Science">
        <title>A bacterium that degrades and assimilates poly(ethylene terephthalate).</title>
        <authorList>
            <person name="Yoshida S."/>
            <person name="Hiraga K."/>
            <person name="Takehana T."/>
            <person name="Taniguchi I."/>
            <person name="Yamaji H."/>
            <person name="Maeda Y."/>
            <person name="Toyohara K."/>
            <person name="Miyamoto K."/>
            <person name="Kimura Y."/>
            <person name="Oda K."/>
        </authorList>
    </citation>
    <scope>NUCLEOTIDE SEQUENCE [LARGE SCALE GENOMIC DNA]</scope>
    <source>
        <strain evidence="4">NBRC 110686 / TISTR 2288 / 201-F6</strain>
    </source>
</reference>
<name>A0A0K8P229_PISS1</name>
<dbReference type="GO" id="GO:0061504">
    <property type="term" value="P:cyclic threonylcarbamoyladenosine biosynthetic process"/>
    <property type="evidence" value="ECO:0007669"/>
    <property type="project" value="TreeGrafter"/>
</dbReference>
<reference evidence="4" key="1">
    <citation type="submission" date="2015-07" db="EMBL/GenBank/DDBJ databases">
        <title>Discovery of a poly(ethylene terephthalate assimilation.</title>
        <authorList>
            <person name="Yoshida S."/>
            <person name="Hiraga K."/>
            <person name="Takehana T."/>
            <person name="Taniguchi I."/>
            <person name="Yamaji H."/>
            <person name="Maeda Y."/>
            <person name="Toyohara K."/>
            <person name="Miyamoto K."/>
            <person name="Kimura Y."/>
            <person name="Oda K."/>
        </authorList>
    </citation>
    <scope>NUCLEOTIDE SEQUENCE [LARGE SCALE GENOMIC DNA]</scope>
    <source>
        <strain evidence="4">NBRC 110686 / TISTR 2288 / 201-F6</strain>
    </source>
</reference>
<accession>A0A0K8P229</accession>
<evidence type="ECO:0000313" key="4">
    <source>
        <dbReference type="Proteomes" id="UP000037660"/>
    </source>
</evidence>
<evidence type="ECO:0000313" key="3">
    <source>
        <dbReference type="EMBL" id="GAP36653.1"/>
    </source>
</evidence>
<protein>
    <submittedName>
        <fullName evidence="3">Putative HesA/MoeB/ThiF family protein</fullName>
    </submittedName>
</protein>
<feature type="domain" description="THIF-type NAD/FAD binding fold" evidence="2">
    <location>
        <begin position="65"/>
        <end position="312"/>
    </location>
</feature>
<proteinExistence type="predicted"/>
<dbReference type="SUPFAM" id="SSF69572">
    <property type="entry name" value="Activating enzymes of the ubiquitin-like proteins"/>
    <property type="match status" value="1"/>
</dbReference>
<dbReference type="Proteomes" id="UP000037660">
    <property type="component" value="Unassembled WGS sequence"/>
</dbReference>
<organism evidence="3 4">
    <name type="scientific">Piscinibacter sakaiensis</name>
    <name type="common">Ideonella sakaiensis</name>
    <dbReference type="NCBI Taxonomy" id="1547922"/>
    <lineage>
        <taxon>Bacteria</taxon>
        <taxon>Pseudomonadati</taxon>
        <taxon>Pseudomonadota</taxon>
        <taxon>Betaproteobacteria</taxon>
        <taxon>Burkholderiales</taxon>
        <taxon>Sphaerotilaceae</taxon>
        <taxon>Piscinibacter</taxon>
    </lineage>
</organism>
<dbReference type="GO" id="GO:0061503">
    <property type="term" value="F:tRNA threonylcarbamoyladenosine dehydratase"/>
    <property type="evidence" value="ECO:0007669"/>
    <property type="project" value="TreeGrafter"/>
</dbReference>
<dbReference type="InterPro" id="IPR045886">
    <property type="entry name" value="ThiF/MoeB/HesA"/>
</dbReference>
<feature type="compositionally biased region" description="Low complexity" evidence="1">
    <location>
        <begin position="23"/>
        <end position="38"/>
    </location>
</feature>
<dbReference type="InterPro" id="IPR000594">
    <property type="entry name" value="ThiF_NAD_FAD-bd"/>
</dbReference>
<dbReference type="AlphaFoldDB" id="A0A0K8P229"/>
<dbReference type="Gene3D" id="3.40.50.720">
    <property type="entry name" value="NAD(P)-binding Rossmann-like Domain"/>
    <property type="match status" value="1"/>
</dbReference>
<evidence type="ECO:0000259" key="2">
    <source>
        <dbReference type="Pfam" id="PF00899"/>
    </source>
</evidence>
<dbReference type="CDD" id="cd00755">
    <property type="entry name" value="YgdL_like"/>
    <property type="match status" value="1"/>
</dbReference>
<dbReference type="GO" id="GO:0008641">
    <property type="term" value="F:ubiquitin-like modifier activating enzyme activity"/>
    <property type="evidence" value="ECO:0007669"/>
    <property type="project" value="InterPro"/>
</dbReference>
<sequence length="315" mass="32863">MIPPGRPEGERRRAQTEAGVSGGADVAHPAAANAAGPGRVAPGAAAAADAADADLERRFGGLRRLYGEAGYQRLRRARIAVVGLGGVGSWAAEALARSGVAELWLIDLDHVAESNVNRQVQALGRTVGQAKALALRERIADIHPGCRVHPVEDFVDEQNWPGLLQREPIDALVDACDQVRAKAHLAAWAHATGVPLVCVGAAGGKRRPQDVQVDDLARVTHDPLLASLRQRVRRDRRAQPGDAVARPPAKASGAAAAPLGLRCVFSREAVQPPADAACSPDGSLNCHGYGSSVTVTATFGLVAANEAIDAVLRDL</sequence>
<dbReference type="PANTHER" id="PTHR43267">
    <property type="entry name" value="TRNA THREONYLCARBAMOYLADENOSINE DEHYDRATASE"/>
    <property type="match status" value="1"/>
</dbReference>
<dbReference type="InterPro" id="IPR035985">
    <property type="entry name" value="Ubiquitin-activating_enz"/>
</dbReference>
<comment type="caution">
    <text evidence="3">The sequence shown here is derived from an EMBL/GenBank/DDBJ whole genome shotgun (WGS) entry which is preliminary data.</text>
</comment>
<keyword evidence="4" id="KW-1185">Reference proteome</keyword>
<feature type="region of interest" description="Disordered" evidence="1">
    <location>
        <begin position="1"/>
        <end position="38"/>
    </location>
</feature>
<dbReference type="Pfam" id="PF00899">
    <property type="entry name" value="ThiF"/>
    <property type="match status" value="1"/>
</dbReference>
<dbReference type="STRING" id="1547922.ISF6_2493"/>
<dbReference type="EMBL" id="BBYR01000037">
    <property type="protein sequence ID" value="GAP36653.1"/>
    <property type="molecule type" value="Genomic_DNA"/>
</dbReference>
<dbReference type="PANTHER" id="PTHR43267:SF1">
    <property type="entry name" value="TRNA THREONYLCARBAMOYLADENOSINE DEHYDRATASE"/>
    <property type="match status" value="1"/>
</dbReference>